<dbReference type="OMA" id="NITQSTC"/>
<evidence type="ECO:0000313" key="9">
    <source>
        <dbReference type="Ensembl" id="ENSPSIP00000017319.1"/>
    </source>
</evidence>
<dbReference type="EMBL" id="AGCU01077941">
    <property type="status" value="NOT_ANNOTATED_CDS"/>
    <property type="molecule type" value="Genomic_DNA"/>
</dbReference>
<evidence type="ECO:0000256" key="5">
    <source>
        <dbReference type="ARBA" id="ARBA00023157"/>
    </source>
</evidence>
<evidence type="ECO:0000313" key="10">
    <source>
        <dbReference type="Proteomes" id="UP000007267"/>
    </source>
</evidence>
<keyword evidence="5" id="KW-1015">Disulfide bond</keyword>
<dbReference type="PANTHER" id="PTHR24271">
    <property type="entry name" value="KALLIKREIN-RELATED"/>
    <property type="match status" value="1"/>
</dbReference>
<evidence type="ECO:0000256" key="1">
    <source>
        <dbReference type="ARBA" id="ARBA00009228"/>
    </source>
</evidence>
<dbReference type="InterPro" id="IPR043504">
    <property type="entry name" value="Peptidase_S1_PA_chymotrypsin"/>
</dbReference>
<keyword evidence="4 6" id="KW-0720">Serine protease</keyword>
<feature type="domain" description="Peptidase S1" evidence="8">
    <location>
        <begin position="34"/>
        <end position="257"/>
    </location>
</feature>
<organism evidence="9 10">
    <name type="scientific">Pelodiscus sinensis</name>
    <name type="common">Chinese softshell turtle</name>
    <name type="synonym">Trionyx sinensis</name>
    <dbReference type="NCBI Taxonomy" id="13735"/>
    <lineage>
        <taxon>Eukaryota</taxon>
        <taxon>Metazoa</taxon>
        <taxon>Chordata</taxon>
        <taxon>Craniata</taxon>
        <taxon>Vertebrata</taxon>
        <taxon>Euteleostomi</taxon>
        <taxon>Archelosauria</taxon>
        <taxon>Testudinata</taxon>
        <taxon>Testudines</taxon>
        <taxon>Cryptodira</taxon>
        <taxon>Trionychia</taxon>
        <taxon>Trionychidae</taxon>
        <taxon>Pelodiscus</taxon>
    </lineage>
</organism>
<sequence>ARRSQGPRGRPWLAPLCWLERGLLPAWLSQDVTIVGGHKVQNHSRPYMAFLENEYREFLCDGFLIQPLWVMTAAHCHIIRNVRVLVMLGVQLRSDTPNYVREVIRFYPHPKFNAETMENDLMLLRLSSPVPEDATTKPVRLPERDREIPLTASCSTAGWGRTGQNRESSNSLQEVNVTLVSRDKCNVGRKWRITENMVCAGNMHHNACEGDSGGPLVCDDVAEGVVSFGSKRCGGSKLPTVYTQISRYLLWIKNITQSTC</sequence>
<reference evidence="10" key="1">
    <citation type="submission" date="2011-10" db="EMBL/GenBank/DDBJ databases">
        <authorList>
            <consortium name="Soft-shell Turtle Genome Consortium"/>
        </authorList>
    </citation>
    <scope>NUCLEOTIDE SEQUENCE [LARGE SCALE GENOMIC DNA]</scope>
    <source>
        <strain evidence="10">Daiwa-1</strain>
    </source>
</reference>
<dbReference type="SMART" id="SM00020">
    <property type="entry name" value="Tryp_SPc"/>
    <property type="match status" value="1"/>
</dbReference>
<evidence type="ECO:0000256" key="4">
    <source>
        <dbReference type="ARBA" id="ARBA00022825"/>
    </source>
</evidence>
<dbReference type="Ensembl" id="ENSPSIT00000017397.1">
    <property type="protein sequence ID" value="ENSPSIP00000017319.1"/>
    <property type="gene ID" value="ENSPSIG00000015329.1"/>
</dbReference>
<dbReference type="InterPro" id="IPR001314">
    <property type="entry name" value="Peptidase_S1A"/>
</dbReference>
<reference evidence="9" key="3">
    <citation type="submission" date="2025-08" db="UniProtKB">
        <authorList>
            <consortium name="Ensembl"/>
        </authorList>
    </citation>
    <scope>IDENTIFICATION</scope>
</reference>
<evidence type="ECO:0000256" key="7">
    <source>
        <dbReference type="SAM" id="SignalP"/>
    </source>
</evidence>
<dbReference type="PANTHER" id="PTHR24271:SF50">
    <property type="match status" value="1"/>
</dbReference>
<dbReference type="PROSITE" id="PS00135">
    <property type="entry name" value="TRYPSIN_SER"/>
    <property type="match status" value="1"/>
</dbReference>
<protein>
    <submittedName>
        <fullName evidence="9">Azurocidin 1</fullName>
    </submittedName>
</protein>
<dbReference type="GO" id="GO:0004252">
    <property type="term" value="F:serine-type endopeptidase activity"/>
    <property type="evidence" value="ECO:0007669"/>
    <property type="project" value="InterPro"/>
</dbReference>
<accession>K7GAK8</accession>
<dbReference type="InterPro" id="IPR001254">
    <property type="entry name" value="Trypsin_dom"/>
</dbReference>
<dbReference type="HOGENOM" id="CLU_006842_1_0_1"/>
<dbReference type="STRING" id="13735.ENSPSIP00000017319"/>
<dbReference type="PRINTS" id="PR00722">
    <property type="entry name" value="CHYMOTRYPSIN"/>
</dbReference>
<dbReference type="eggNOG" id="KOG3627">
    <property type="taxonomic scope" value="Eukaryota"/>
</dbReference>
<keyword evidence="3 6" id="KW-0378">Hydrolase</keyword>
<reference evidence="10" key="2">
    <citation type="journal article" date="2013" name="Nat. Genet.">
        <title>The draft genomes of soft-shell turtle and green sea turtle yield insights into the development and evolution of the turtle-specific body plan.</title>
        <authorList>
            <person name="Wang Z."/>
            <person name="Pascual-Anaya J."/>
            <person name="Zadissa A."/>
            <person name="Li W."/>
            <person name="Niimura Y."/>
            <person name="Huang Z."/>
            <person name="Li C."/>
            <person name="White S."/>
            <person name="Xiong Z."/>
            <person name="Fang D."/>
            <person name="Wang B."/>
            <person name="Ming Y."/>
            <person name="Chen Y."/>
            <person name="Zheng Y."/>
            <person name="Kuraku S."/>
            <person name="Pignatelli M."/>
            <person name="Herrero J."/>
            <person name="Beal K."/>
            <person name="Nozawa M."/>
            <person name="Li Q."/>
            <person name="Wang J."/>
            <person name="Zhang H."/>
            <person name="Yu L."/>
            <person name="Shigenobu S."/>
            <person name="Wang J."/>
            <person name="Liu J."/>
            <person name="Flicek P."/>
            <person name="Searle S."/>
            <person name="Wang J."/>
            <person name="Kuratani S."/>
            <person name="Yin Y."/>
            <person name="Aken B."/>
            <person name="Zhang G."/>
            <person name="Irie N."/>
        </authorList>
    </citation>
    <scope>NUCLEOTIDE SEQUENCE [LARGE SCALE GENOMIC DNA]</scope>
    <source>
        <strain evidence="10">Daiwa-1</strain>
    </source>
</reference>
<name>K7GAK8_PELSI</name>
<dbReference type="EMBL" id="AGCU01077940">
    <property type="status" value="NOT_ANNOTATED_CDS"/>
    <property type="molecule type" value="Genomic_DNA"/>
</dbReference>
<keyword evidence="2 6" id="KW-0645">Protease</keyword>
<dbReference type="SUPFAM" id="SSF50494">
    <property type="entry name" value="Trypsin-like serine proteases"/>
    <property type="match status" value="1"/>
</dbReference>
<evidence type="ECO:0000256" key="3">
    <source>
        <dbReference type="ARBA" id="ARBA00022801"/>
    </source>
</evidence>
<dbReference type="CDD" id="cd00190">
    <property type="entry name" value="Tryp_SPc"/>
    <property type="match status" value="1"/>
</dbReference>
<feature type="signal peptide" evidence="7">
    <location>
        <begin position="1"/>
        <end position="25"/>
    </location>
</feature>
<feature type="chain" id="PRO_5003902634" evidence="7">
    <location>
        <begin position="26"/>
        <end position="260"/>
    </location>
</feature>
<keyword evidence="10" id="KW-1185">Reference proteome</keyword>
<dbReference type="InterPro" id="IPR009003">
    <property type="entry name" value="Peptidase_S1_PA"/>
</dbReference>
<proteinExistence type="inferred from homology"/>
<dbReference type="InterPro" id="IPR018114">
    <property type="entry name" value="TRYPSIN_HIS"/>
</dbReference>
<evidence type="ECO:0000256" key="2">
    <source>
        <dbReference type="ARBA" id="ARBA00022670"/>
    </source>
</evidence>
<dbReference type="PROSITE" id="PS00134">
    <property type="entry name" value="TRYPSIN_HIS"/>
    <property type="match status" value="1"/>
</dbReference>
<dbReference type="Gene3D" id="2.40.10.10">
    <property type="entry name" value="Trypsin-like serine proteases"/>
    <property type="match status" value="2"/>
</dbReference>
<evidence type="ECO:0000259" key="8">
    <source>
        <dbReference type="PROSITE" id="PS50240"/>
    </source>
</evidence>
<dbReference type="GO" id="GO:0006508">
    <property type="term" value="P:proteolysis"/>
    <property type="evidence" value="ECO:0007669"/>
    <property type="project" value="UniProtKB-KW"/>
</dbReference>
<dbReference type="InterPro" id="IPR033116">
    <property type="entry name" value="TRYPSIN_SER"/>
</dbReference>
<reference evidence="9" key="4">
    <citation type="submission" date="2025-09" db="UniProtKB">
        <authorList>
            <consortium name="Ensembl"/>
        </authorList>
    </citation>
    <scope>IDENTIFICATION</scope>
</reference>
<evidence type="ECO:0000256" key="6">
    <source>
        <dbReference type="RuleBase" id="RU363034"/>
    </source>
</evidence>
<comment type="similarity">
    <text evidence="1">Belongs to the peptidase S1 family. Snake venom subfamily.</text>
</comment>
<dbReference type="AlphaFoldDB" id="K7GAK8"/>
<dbReference type="Pfam" id="PF00089">
    <property type="entry name" value="Trypsin"/>
    <property type="match status" value="1"/>
</dbReference>
<dbReference type="FunFam" id="2.40.10.10:FF:000010">
    <property type="entry name" value="Kallikrein related peptidase 11"/>
    <property type="match status" value="1"/>
</dbReference>
<keyword evidence="7" id="KW-0732">Signal</keyword>
<dbReference type="GeneTree" id="ENSGT01030000234551"/>
<dbReference type="PROSITE" id="PS50240">
    <property type="entry name" value="TRYPSIN_DOM"/>
    <property type="match status" value="1"/>
</dbReference>
<dbReference type="Proteomes" id="UP000007267">
    <property type="component" value="Unassembled WGS sequence"/>
</dbReference>